<dbReference type="NCBIfam" id="TIGR02167">
    <property type="entry name" value="Liste_lipo_26"/>
    <property type="match status" value="3"/>
</dbReference>
<dbReference type="RefSeq" id="WP_155093464.1">
    <property type="nucleotide sequence ID" value="NZ_WMJX01000097.1"/>
</dbReference>
<gene>
    <name evidence="1" type="ORF">GJV76_15375</name>
</gene>
<reference evidence="1 2" key="1">
    <citation type="submission" date="2019-11" db="EMBL/GenBank/DDBJ databases">
        <title>Genome of Strain BIT-d1.</title>
        <authorList>
            <person name="Yang Y."/>
        </authorList>
    </citation>
    <scope>NUCLEOTIDE SEQUENCE [LARGE SCALE GENOMIC DNA]</scope>
    <source>
        <strain evidence="1 2">BIT-d1</strain>
    </source>
</reference>
<dbReference type="InterPro" id="IPR005046">
    <property type="entry name" value="DUF285"/>
</dbReference>
<evidence type="ECO:0000313" key="1">
    <source>
        <dbReference type="EMBL" id="MTG99478.1"/>
    </source>
</evidence>
<proteinExistence type="predicted"/>
<protein>
    <submittedName>
        <fullName evidence="1">BspA family leucine-rich repeat surface protein</fullName>
    </submittedName>
</protein>
<dbReference type="EMBL" id="WMJX01000097">
    <property type="protein sequence ID" value="MTG99478.1"/>
    <property type="molecule type" value="Genomic_DNA"/>
</dbReference>
<keyword evidence="2" id="KW-1185">Reference proteome</keyword>
<dbReference type="AlphaFoldDB" id="A0A6I3LLK6"/>
<accession>A0A6I3LLK6</accession>
<name>A0A6I3LLK6_9FLAO</name>
<organism evidence="1 2">
    <name type="scientific">Myroides albus</name>
    <dbReference type="NCBI Taxonomy" id="2562892"/>
    <lineage>
        <taxon>Bacteria</taxon>
        <taxon>Pseudomonadati</taxon>
        <taxon>Bacteroidota</taxon>
        <taxon>Flavobacteriia</taxon>
        <taxon>Flavobacteriales</taxon>
        <taxon>Flavobacteriaceae</taxon>
        <taxon>Myroides</taxon>
    </lineage>
</organism>
<dbReference type="OrthoDB" id="9813840at2"/>
<dbReference type="Proteomes" id="UP000438760">
    <property type="component" value="Unassembled WGS sequence"/>
</dbReference>
<feature type="non-terminal residue" evidence="1">
    <location>
        <position position="905"/>
    </location>
</feature>
<feature type="non-terminal residue" evidence="1">
    <location>
        <position position="1"/>
    </location>
</feature>
<comment type="caution">
    <text evidence="1">The sequence shown here is derived from an EMBL/GenBank/DDBJ whole genome shotgun (WGS) entry which is preliminary data.</text>
</comment>
<dbReference type="InterPro" id="IPR011889">
    <property type="entry name" value="Liste_lipo_26"/>
</dbReference>
<evidence type="ECO:0000313" key="2">
    <source>
        <dbReference type="Proteomes" id="UP000438760"/>
    </source>
</evidence>
<dbReference type="Pfam" id="PF03382">
    <property type="entry name" value="DUF285"/>
    <property type="match status" value="3"/>
</dbReference>
<sequence length="905" mass="101800">WDVSSGRDFSYMFKGATSFNGDLNNWDVSNVTKFSYMFSGATSFNRDLNNWDVSSGTDFSYMFNGATSFNQDISSWDVSSGRCFSYMFFGATSFDGNISSWDVSSGTDFSYMFYRATSFNQDISSWAVSSGRGFSYMSSGATSFNRDLNNWDVSSGRDFSYMFYGATSFNQDISGWDVSSGTNFSNMFNRAISFNRDLNNWDVSNGRDFRGMFKGATSFDGNISSWDVSKSAVFYGMFYAARSFSQDLSKWDISQAKDLNDMFSYSGMQLADYDKILKGWASLATVPNNIKIGVVGLNYCLSKEYRDQLEGKGWEFVADKYDCINSSNSFILEWDIDEQNTAITILTNSSYNYHYTVAYQKIDNPQINQISSDVTGNYTSAVLPKGRYKVSIRGEFPHFRTKYPKQLRAITQWGTQQWKSMNSSFLEAVNLELKATDTPNLTEVEDMYGMFSGAKSFNGYLNNWDVSNVTNFSEMFSDAINFNGNLSNWDVSSGTDFYAMFYNAKSFNGDLNNWDVSKGTDFNTMFSDAKSFNGDLSNWDVSSGTDFYAMFSGATSFNQDISGWDVSKGTDFYAMFNAARSFSQDLSKWDISQAEDLDAMFSRSGMQLADYDKTLKGWASLPTVPKGIMLGAEKVYYCSSEQDRETLIKKYNWEIYGDIKLGSDLVLKDKKVQYNGEEHSIEIKNLPSDQIQVEYIIYDEHKQEVKQAIDAGKYTVEAIIKGCSKEQRIKAFLTITKKPIRVTALGAIKKYDGIAYKGGHGLFVEGILEQDLLVDINVTYVGDSQGAVNIGTYMITPTELSLVNYQVTQYISGTLTIEKAELIGVELKDTVYRYDGELKSLAISGDIDIVTDVRYLNNSHSDVGEYKVEAKVLAGDNYHPLSLEGTLTIEKAELIGVELKDAVYR</sequence>